<reference evidence="1 2" key="1">
    <citation type="submission" date="2020-08" db="EMBL/GenBank/DDBJ databases">
        <title>Genome sequencing of Purple Non-Sulfur Bacteria from various extreme environments.</title>
        <authorList>
            <person name="Mayer M."/>
        </authorList>
    </citation>
    <scope>NUCLEOTIDE SEQUENCE [LARGE SCALE GENOMIC DNA]</scope>
    <source>
        <strain evidence="1 2">JA131</strain>
    </source>
</reference>
<evidence type="ECO:0000313" key="1">
    <source>
        <dbReference type="EMBL" id="MBB4265724.1"/>
    </source>
</evidence>
<name>A0A7W6RCX9_9PROT</name>
<evidence type="ECO:0000313" key="2">
    <source>
        <dbReference type="Proteomes" id="UP000554286"/>
    </source>
</evidence>
<organism evidence="1 2">
    <name type="scientific">Roseospira visakhapatnamensis</name>
    <dbReference type="NCBI Taxonomy" id="390880"/>
    <lineage>
        <taxon>Bacteria</taxon>
        <taxon>Pseudomonadati</taxon>
        <taxon>Pseudomonadota</taxon>
        <taxon>Alphaproteobacteria</taxon>
        <taxon>Rhodospirillales</taxon>
        <taxon>Rhodospirillaceae</taxon>
        <taxon>Roseospira</taxon>
    </lineage>
</organism>
<dbReference type="Proteomes" id="UP000554286">
    <property type="component" value="Unassembled WGS sequence"/>
</dbReference>
<protein>
    <submittedName>
        <fullName evidence="1">Uncharacterized protein</fullName>
    </submittedName>
</protein>
<dbReference type="RefSeq" id="WP_184043380.1">
    <property type="nucleotide sequence ID" value="NZ_JACIGK010000008.1"/>
</dbReference>
<sequence>MIPLTVTDAMGAKTLTCAQAQDYHAARHGPGVALAWRFFELAYQALDLRAPAREAMAVDLSVTPPGLTDAVEFLTRAVSRRRIRVMPRQPTGATGCGDIVLGLTVGTARVRATVRPDVVPAGFPEAQTRDEAGFVPEDDQADLWARRAALTDAVSASALDDLFEVDVGPGAPAPSATPTGPTPVLRDPTPVIVRDLAGEHAMTMDHALAFHDGDHFGGVVLAHKLLRLAAGDRPLDRNGLVILTGLTPPGLLDTLEVGVRALTRQRLARLPSPPDAPPSPFGVFAFRILTGDRAETWRLKDGLLPDDFADMGRLSLAGLATPAQDARWAGYKRDVATAIVDLAPTDLLERVDP</sequence>
<accession>A0A7W6RCX9</accession>
<gene>
    <name evidence="1" type="ORF">GGD89_001348</name>
</gene>
<dbReference type="AlphaFoldDB" id="A0A7W6RCX9"/>
<keyword evidence="2" id="KW-1185">Reference proteome</keyword>
<dbReference type="EMBL" id="JACIGK010000008">
    <property type="protein sequence ID" value="MBB4265724.1"/>
    <property type="molecule type" value="Genomic_DNA"/>
</dbReference>
<comment type="caution">
    <text evidence="1">The sequence shown here is derived from an EMBL/GenBank/DDBJ whole genome shotgun (WGS) entry which is preliminary data.</text>
</comment>
<proteinExistence type="predicted"/>